<proteinExistence type="predicted"/>
<sequence>MGLTKKKELFKPPLLQASVEGVKINFSTFWVSPYPQGEVVGEYAILSFIVNYRQPHFSYY</sequence>
<dbReference type="EMBL" id="CZAP01000025">
    <property type="protein sequence ID" value="CUQ14227.1"/>
    <property type="molecule type" value="Genomic_DNA"/>
</dbReference>
<protein>
    <submittedName>
        <fullName evidence="1">Uncharacterized protein</fullName>
    </submittedName>
</protein>
<accession>A0A174U238</accession>
<gene>
    <name evidence="1" type="ORF">ERS852511_04491</name>
</gene>
<evidence type="ECO:0000313" key="1">
    <source>
        <dbReference type="EMBL" id="CUQ14227.1"/>
    </source>
</evidence>
<organism evidence="1 2">
    <name type="scientific">Bacteroides thetaiotaomicron</name>
    <dbReference type="NCBI Taxonomy" id="818"/>
    <lineage>
        <taxon>Bacteria</taxon>
        <taxon>Pseudomonadati</taxon>
        <taxon>Bacteroidota</taxon>
        <taxon>Bacteroidia</taxon>
        <taxon>Bacteroidales</taxon>
        <taxon>Bacteroidaceae</taxon>
        <taxon>Bacteroides</taxon>
    </lineage>
</organism>
<dbReference type="Proteomes" id="UP000095576">
    <property type="component" value="Unassembled WGS sequence"/>
</dbReference>
<reference evidence="1 2" key="1">
    <citation type="submission" date="2015-09" db="EMBL/GenBank/DDBJ databases">
        <authorList>
            <consortium name="Pathogen Informatics"/>
        </authorList>
    </citation>
    <scope>NUCLEOTIDE SEQUENCE [LARGE SCALE GENOMIC DNA]</scope>
    <source>
        <strain evidence="1 2">2789STDY5834899</strain>
    </source>
</reference>
<dbReference type="AlphaFoldDB" id="A0A174U238"/>
<name>A0A174U238_BACT4</name>
<evidence type="ECO:0000313" key="2">
    <source>
        <dbReference type="Proteomes" id="UP000095576"/>
    </source>
</evidence>